<keyword evidence="1" id="KW-0812">Transmembrane</keyword>
<name>A0A1H7DUB2_9ACTN</name>
<keyword evidence="1" id="KW-0472">Membrane</keyword>
<dbReference type="EMBL" id="FNYV01000014">
    <property type="protein sequence ID" value="SEK01885.1"/>
    <property type="molecule type" value="Genomic_DNA"/>
</dbReference>
<protein>
    <submittedName>
        <fullName evidence="2">Uncharacterized protein</fullName>
    </submittedName>
</protein>
<organism evidence="2 3">
    <name type="scientific">Micromonospora phaseoli</name>
    <dbReference type="NCBI Taxonomy" id="1144548"/>
    <lineage>
        <taxon>Bacteria</taxon>
        <taxon>Bacillati</taxon>
        <taxon>Actinomycetota</taxon>
        <taxon>Actinomycetes</taxon>
        <taxon>Micromonosporales</taxon>
        <taxon>Micromonosporaceae</taxon>
        <taxon>Micromonospora</taxon>
    </lineage>
</organism>
<feature type="transmembrane region" description="Helical" evidence="1">
    <location>
        <begin position="12"/>
        <end position="29"/>
    </location>
</feature>
<accession>A0A1H7DUB2</accession>
<keyword evidence="1" id="KW-1133">Transmembrane helix</keyword>
<evidence type="ECO:0000313" key="2">
    <source>
        <dbReference type="EMBL" id="SEK01885.1"/>
    </source>
</evidence>
<dbReference type="STRING" id="1144548.SAMN05443287_114129"/>
<dbReference type="AlphaFoldDB" id="A0A1H7DUB2"/>
<keyword evidence="3" id="KW-1185">Reference proteome</keyword>
<gene>
    <name evidence="2" type="ORF">SAMN05443287_114129</name>
</gene>
<dbReference type="RefSeq" id="WP_092382835.1">
    <property type="nucleotide sequence ID" value="NZ_BOPI01000001.1"/>
</dbReference>
<proteinExistence type="predicted"/>
<evidence type="ECO:0000313" key="3">
    <source>
        <dbReference type="Proteomes" id="UP000198707"/>
    </source>
</evidence>
<evidence type="ECO:0000256" key="1">
    <source>
        <dbReference type="SAM" id="Phobius"/>
    </source>
</evidence>
<reference evidence="3" key="1">
    <citation type="submission" date="2016-10" db="EMBL/GenBank/DDBJ databases">
        <authorList>
            <person name="Varghese N."/>
            <person name="Submissions S."/>
        </authorList>
    </citation>
    <scope>NUCLEOTIDE SEQUENCE [LARGE SCALE GENOMIC DNA]</scope>
    <source>
        <strain evidence="3">CGMCC 4.7038</strain>
    </source>
</reference>
<sequence>MDVDVSHRLRGTVLVGGAVVALTLGGWWWQAQAPPTLTGAGVAAQGSSTAATYWREDPVTGVMTPEHPDGASFFRVDPGTGGLIGEIDNTAGGTVSDLSGRGWAGGEVVWTERVELGPGAAVVRQTRIAHDERHLLTFTCTGPGDLLVVVTGARAADPLTAACDGAVATTEVIGTGASVRVALSPAGAAAVKVQARLIALR</sequence>
<dbReference type="Proteomes" id="UP000198707">
    <property type="component" value="Unassembled WGS sequence"/>
</dbReference>
<dbReference type="OrthoDB" id="3382229at2"/>